<feature type="region of interest" description="Disordered" evidence="2">
    <location>
        <begin position="204"/>
        <end position="235"/>
    </location>
</feature>
<dbReference type="PANTHER" id="PTHR45862">
    <property type="entry name" value="PROTEIN SGT1 HOMOLOG"/>
    <property type="match status" value="1"/>
</dbReference>
<evidence type="ECO:0000313" key="5">
    <source>
        <dbReference type="EMBL" id="CAE0142912.1"/>
    </source>
</evidence>
<feature type="compositionally biased region" description="Basic and acidic residues" evidence="2">
    <location>
        <begin position="62"/>
        <end position="74"/>
    </location>
</feature>
<feature type="region of interest" description="Disordered" evidence="2">
    <location>
        <begin position="62"/>
        <end position="108"/>
    </location>
</feature>
<proteinExistence type="inferred from homology"/>
<dbReference type="InterPro" id="IPR007699">
    <property type="entry name" value="SGS_dom"/>
</dbReference>
<gene>
    <name evidence="5" type="ORF">PSIN1315_LOCUS9097</name>
</gene>
<dbReference type="EMBL" id="HBHY01014179">
    <property type="protein sequence ID" value="CAE0142912.1"/>
    <property type="molecule type" value="Transcribed_RNA"/>
</dbReference>
<protein>
    <recommendedName>
        <fullName evidence="6">SGT1</fullName>
    </recommendedName>
</protein>
<dbReference type="InterPro" id="IPR044563">
    <property type="entry name" value="Sgt1-like"/>
</dbReference>
<evidence type="ECO:0000259" key="4">
    <source>
        <dbReference type="PROSITE" id="PS51203"/>
    </source>
</evidence>
<evidence type="ECO:0000256" key="2">
    <source>
        <dbReference type="SAM" id="MobiDB-lite"/>
    </source>
</evidence>
<dbReference type="InterPro" id="IPR007052">
    <property type="entry name" value="CS_dom"/>
</dbReference>
<dbReference type="PROSITE" id="PS51203">
    <property type="entry name" value="CS"/>
    <property type="match status" value="1"/>
</dbReference>
<feature type="compositionally biased region" description="Pro residues" evidence="2">
    <location>
        <begin position="86"/>
        <end position="96"/>
    </location>
</feature>
<dbReference type="Pfam" id="PF04969">
    <property type="entry name" value="CS"/>
    <property type="match status" value="1"/>
</dbReference>
<feature type="compositionally biased region" description="Low complexity" evidence="2">
    <location>
        <begin position="75"/>
        <end position="85"/>
    </location>
</feature>
<evidence type="ECO:0000259" key="3">
    <source>
        <dbReference type="PROSITE" id="PS51048"/>
    </source>
</evidence>
<feature type="region of interest" description="Disordered" evidence="2">
    <location>
        <begin position="289"/>
        <end position="318"/>
    </location>
</feature>
<dbReference type="CDD" id="cd06466">
    <property type="entry name" value="p23_CS_SGT1_like"/>
    <property type="match status" value="1"/>
</dbReference>
<evidence type="ECO:0000256" key="1">
    <source>
        <dbReference type="ARBA" id="ARBA00008509"/>
    </source>
</evidence>
<dbReference type="Pfam" id="PF05002">
    <property type="entry name" value="SGS"/>
    <property type="match status" value="1"/>
</dbReference>
<dbReference type="InterPro" id="IPR008978">
    <property type="entry name" value="HSP20-like_chaperone"/>
</dbReference>
<dbReference type="AlphaFoldDB" id="A0A7S3BRN0"/>
<evidence type="ECO:0008006" key="6">
    <source>
        <dbReference type="Google" id="ProtNLM"/>
    </source>
</evidence>
<feature type="domain" description="SGS" evidence="3">
    <location>
        <begin position="226"/>
        <end position="318"/>
    </location>
</feature>
<feature type="compositionally biased region" description="Low complexity" evidence="2">
    <location>
        <begin position="97"/>
        <end position="106"/>
    </location>
</feature>
<feature type="compositionally biased region" description="Polar residues" evidence="2">
    <location>
        <begin position="217"/>
        <end position="230"/>
    </location>
</feature>
<comment type="similarity">
    <text evidence="1">Belongs to the SGT1 family.</text>
</comment>
<name>A0A7S3BRN0_9VIRI</name>
<dbReference type="GO" id="GO:0051087">
    <property type="term" value="F:protein-folding chaperone binding"/>
    <property type="evidence" value="ECO:0007669"/>
    <property type="project" value="InterPro"/>
</dbReference>
<accession>A0A7S3BRN0</accession>
<organism evidence="5">
    <name type="scientific">Prasinoderma singulare</name>
    <dbReference type="NCBI Taxonomy" id="676789"/>
    <lineage>
        <taxon>Eukaryota</taxon>
        <taxon>Viridiplantae</taxon>
        <taxon>Prasinodermophyta</taxon>
        <taxon>Prasinodermophyceae</taxon>
        <taxon>Prasinodermales</taxon>
        <taxon>Prasinodermaceae</taxon>
        <taxon>Prasinoderma</taxon>
    </lineage>
</organism>
<dbReference type="Gene3D" id="2.60.40.790">
    <property type="match status" value="1"/>
</dbReference>
<dbReference type="InterPro" id="IPR011990">
    <property type="entry name" value="TPR-like_helical_dom_sf"/>
</dbReference>
<dbReference type="Gene3D" id="1.25.40.10">
    <property type="entry name" value="Tetratricopeptide repeat domain"/>
    <property type="match status" value="1"/>
</dbReference>
<sequence>MSLAVRACDQSPSCAAAHSARGQCAFALDEWGVAAAAFARAVELAGDAPRREDVLARRRAEAELREEQRAEREASAGTAGTAAEPAPAPAQSPPLAPAAKPRATPAPLDPAKSSFRVEWYQSLSHLTVSIMVKGLKQEQVKVELDDTEAEVEIDLGEGHEPFVWRRELYAAIDPDASACKVFSTKVELRLAKAEPVQWADVEKLEGDRAPAAPPAANYSSATDRPSYPSSSKRDFRDWDKLETEVKREEKDEKLEGDAALNKLFQDIYSGANEDTRRAMNKSFVESNGTTLSTNWSEIGSKVTEGQAPDGMELKKYEF</sequence>
<dbReference type="SUPFAM" id="SSF49764">
    <property type="entry name" value="HSP20-like chaperones"/>
    <property type="match status" value="1"/>
</dbReference>
<feature type="domain" description="CS" evidence="4">
    <location>
        <begin position="112"/>
        <end position="202"/>
    </location>
</feature>
<dbReference type="PROSITE" id="PS51048">
    <property type="entry name" value="SGS"/>
    <property type="match status" value="1"/>
</dbReference>
<reference evidence="5" key="1">
    <citation type="submission" date="2021-01" db="EMBL/GenBank/DDBJ databases">
        <authorList>
            <person name="Corre E."/>
            <person name="Pelletier E."/>
            <person name="Niang G."/>
            <person name="Scheremetjew M."/>
            <person name="Finn R."/>
            <person name="Kale V."/>
            <person name="Holt S."/>
            <person name="Cochrane G."/>
            <person name="Meng A."/>
            <person name="Brown T."/>
            <person name="Cohen L."/>
        </authorList>
    </citation>
    <scope>NUCLEOTIDE SEQUENCE</scope>
    <source>
        <strain evidence="5">RCC927</strain>
    </source>
</reference>